<dbReference type="Proteomes" id="UP001066276">
    <property type="component" value="Chromosome 1_1"/>
</dbReference>
<name>A0AAV7X0P4_PLEWA</name>
<evidence type="ECO:0000313" key="3">
    <source>
        <dbReference type="Proteomes" id="UP001066276"/>
    </source>
</evidence>
<evidence type="ECO:0000313" key="2">
    <source>
        <dbReference type="EMBL" id="KAJ1217860.1"/>
    </source>
</evidence>
<gene>
    <name evidence="2" type="ORF">NDU88_005447</name>
</gene>
<keyword evidence="3" id="KW-1185">Reference proteome</keyword>
<dbReference type="AlphaFoldDB" id="A0AAV7X0P4"/>
<dbReference type="EMBL" id="JANPWB010000001">
    <property type="protein sequence ID" value="KAJ1217860.1"/>
    <property type="molecule type" value="Genomic_DNA"/>
</dbReference>
<feature type="region of interest" description="Disordered" evidence="1">
    <location>
        <begin position="25"/>
        <end position="126"/>
    </location>
</feature>
<protein>
    <submittedName>
        <fullName evidence="2">Uncharacterized protein</fullName>
    </submittedName>
</protein>
<organism evidence="2 3">
    <name type="scientific">Pleurodeles waltl</name>
    <name type="common">Iberian ribbed newt</name>
    <dbReference type="NCBI Taxonomy" id="8319"/>
    <lineage>
        <taxon>Eukaryota</taxon>
        <taxon>Metazoa</taxon>
        <taxon>Chordata</taxon>
        <taxon>Craniata</taxon>
        <taxon>Vertebrata</taxon>
        <taxon>Euteleostomi</taxon>
        <taxon>Amphibia</taxon>
        <taxon>Batrachia</taxon>
        <taxon>Caudata</taxon>
        <taxon>Salamandroidea</taxon>
        <taxon>Salamandridae</taxon>
        <taxon>Pleurodelinae</taxon>
        <taxon>Pleurodeles</taxon>
    </lineage>
</organism>
<reference evidence="2" key="1">
    <citation type="journal article" date="2022" name="bioRxiv">
        <title>Sequencing and chromosome-scale assembly of the giantPleurodeles waltlgenome.</title>
        <authorList>
            <person name="Brown T."/>
            <person name="Elewa A."/>
            <person name="Iarovenko S."/>
            <person name="Subramanian E."/>
            <person name="Araus A.J."/>
            <person name="Petzold A."/>
            <person name="Susuki M."/>
            <person name="Suzuki K.-i.T."/>
            <person name="Hayashi T."/>
            <person name="Toyoda A."/>
            <person name="Oliveira C."/>
            <person name="Osipova E."/>
            <person name="Leigh N.D."/>
            <person name="Simon A."/>
            <person name="Yun M.H."/>
        </authorList>
    </citation>
    <scope>NUCLEOTIDE SEQUENCE</scope>
    <source>
        <strain evidence="2">20211129_DDA</strain>
        <tissue evidence="2">Liver</tissue>
    </source>
</reference>
<sequence>MQTKSSSLGPLCASSKECRLKTSLLSQEAAAPPPGVLPEPCTSQVGRGRRLQAQQARLRHTARMPTPPQTDLLYPGRGTGIRTRPGGIPPPPPTAKKEDEGQQSGSRPSRADDRGVRSTLRVRPPS</sequence>
<evidence type="ECO:0000256" key="1">
    <source>
        <dbReference type="SAM" id="MobiDB-lite"/>
    </source>
</evidence>
<accession>A0AAV7X0P4</accession>
<comment type="caution">
    <text evidence="2">The sequence shown here is derived from an EMBL/GenBank/DDBJ whole genome shotgun (WGS) entry which is preliminary data.</text>
</comment>
<proteinExistence type="predicted"/>